<reference evidence="2" key="1">
    <citation type="submission" date="2022-10" db="UniProtKB">
        <authorList>
            <consortium name="EnsemblMetazoa"/>
        </authorList>
    </citation>
    <scope>IDENTIFICATION</scope>
</reference>
<proteinExistence type="predicted"/>
<dbReference type="GeneID" id="141453700"/>
<dbReference type="AlphaFoldDB" id="A0A905QWR7"/>
<organism evidence="2 3">
    <name type="scientific">Rhodnius prolixus</name>
    <name type="common">Triatomid bug</name>
    <dbReference type="NCBI Taxonomy" id="13249"/>
    <lineage>
        <taxon>Eukaryota</taxon>
        <taxon>Metazoa</taxon>
        <taxon>Ecdysozoa</taxon>
        <taxon>Arthropoda</taxon>
        <taxon>Hexapoda</taxon>
        <taxon>Insecta</taxon>
        <taxon>Pterygota</taxon>
        <taxon>Neoptera</taxon>
        <taxon>Paraneoptera</taxon>
        <taxon>Hemiptera</taxon>
        <taxon>Heteroptera</taxon>
        <taxon>Panheteroptera</taxon>
        <taxon>Cimicomorpha</taxon>
        <taxon>Reduviidae</taxon>
        <taxon>Triatominae</taxon>
        <taxon>Rhodnius</taxon>
    </lineage>
</organism>
<name>A0A905QWR7_RHOPR</name>
<dbReference type="RefSeq" id="XP_073983317.1">
    <property type="nucleotide sequence ID" value="XM_074127216.1"/>
</dbReference>
<evidence type="ECO:0000313" key="3">
    <source>
        <dbReference type="Proteomes" id="UP000015103"/>
    </source>
</evidence>
<dbReference type="SUPFAM" id="SSF56112">
    <property type="entry name" value="Protein kinase-like (PK-like)"/>
    <property type="match status" value="1"/>
</dbReference>
<evidence type="ECO:0000259" key="1">
    <source>
        <dbReference type="SMART" id="SM00587"/>
    </source>
</evidence>
<evidence type="ECO:0000313" key="2">
    <source>
        <dbReference type="EnsemblMetazoa" id="RPRC017694-PA"/>
    </source>
</evidence>
<dbReference type="Pfam" id="PF02958">
    <property type="entry name" value="EcKL"/>
    <property type="match status" value="1"/>
</dbReference>
<dbReference type="InterPro" id="IPR011009">
    <property type="entry name" value="Kinase-like_dom_sf"/>
</dbReference>
<accession>A0A905QWR7</accession>
<protein>
    <submittedName>
        <fullName evidence="2">CHK kinase-like domain-containing protein</fullName>
    </submittedName>
</protein>
<dbReference type="Proteomes" id="UP000015103">
    <property type="component" value="Unassembled WGS sequence"/>
</dbReference>
<dbReference type="EMBL" id="ACPB03000323">
    <property type="status" value="NOT_ANNOTATED_CDS"/>
    <property type="molecule type" value="Genomic_DNA"/>
</dbReference>
<dbReference type="PANTHER" id="PTHR11012:SF56">
    <property type="entry name" value="CHK KINASE-LIKE DOMAIN-CONTAINING PROTEIN-RELATED"/>
    <property type="match status" value="1"/>
</dbReference>
<dbReference type="EnsemblMetazoa" id="RPRC017694-RA">
    <property type="protein sequence ID" value="RPRC017694-PA"/>
    <property type="gene ID" value="RPRC017694"/>
</dbReference>
<dbReference type="PANTHER" id="PTHR11012">
    <property type="entry name" value="PROTEIN KINASE-LIKE DOMAIN-CONTAINING"/>
    <property type="match status" value="1"/>
</dbReference>
<sequence length="404" mass="47123">MDEETVWFESILNKSFRDKEVHRVLSVDLQSAVPEGNNYASIIQRATLKVILRSGRKSTLTLIVKKSLEVKEKSKLIDDFSFFKAEITMYNSVILKFEKLMNEYQDTCDELWCKLIGYKPYNLIVLEDLKRENFKMADRTALLDKLHALISLHGLARFHAMGFVLQQKGLIVKGDLSPHYMEIDSLTRKNFVSGGYQQLINVMSNNWSSDWKVVAERLSKNLNIIFEKVLNSYTTTEDGFVTICHGDCWTSNIMFKYCSYDENVPIAVKFLDFQSSHFNSYAFDIIFFLYSCVQPDVRRIHWNDFISKYQETLASTLSFYGIEGKAPAVEDIERELKRLEHYAMLVNLIYLPITSTEVENPILLEKLDEEWNGGEAFNPKIFDTEKYKKTVQFELKKWFNEGLF</sequence>
<dbReference type="InterPro" id="IPR004119">
    <property type="entry name" value="EcKL"/>
</dbReference>
<dbReference type="InterPro" id="IPR015897">
    <property type="entry name" value="CHK_kinase-like"/>
</dbReference>
<dbReference type="Gene3D" id="3.90.1200.10">
    <property type="match status" value="1"/>
</dbReference>
<dbReference type="SMART" id="SM00587">
    <property type="entry name" value="CHK"/>
    <property type="match status" value="1"/>
</dbReference>
<feature type="domain" description="CHK kinase-like" evidence="1">
    <location>
        <begin position="124"/>
        <end position="319"/>
    </location>
</feature>
<keyword evidence="3" id="KW-1185">Reference proteome</keyword>